<dbReference type="AlphaFoldDB" id="A0A1Y2AID2"/>
<proteinExistence type="predicted"/>
<dbReference type="PROSITE" id="PS50088">
    <property type="entry name" value="ANK_REPEAT"/>
    <property type="match status" value="2"/>
</dbReference>
<evidence type="ECO:0000313" key="4">
    <source>
        <dbReference type="Proteomes" id="UP000193920"/>
    </source>
</evidence>
<keyword evidence="1" id="KW-0040">ANK repeat</keyword>
<dbReference type="PANTHER" id="PTHR24118">
    <property type="entry name" value="POTE ANKYRIN DOMAIN"/>
    <property type="match status" value="1"/>
</dbReference>
<evidence type="ECO:0000256" key="2">
    <source>
        <dbReference type="SAM" id="MobiDB-lite"/>
    </source>
</evidence>
<sequence length="1102" mass="130332">MNNLIERIIKVKNEDTLKKYFQKKNFKIKCLKGENDILIKCIENSVSENIIELIIINSYNTLNYAINPEKIKTPLSTALSINRFDITELLIEYGANINYIPTDTIREILNDSNFNYILNKGYNIISLIENLIENNSNYYLKQALKYCLLNNIYIFNSISEYNNKSKLLISKSESNFQKEFKINGNKSLFKIAIENKNYEALNILYNNYTGEKEQIVNELFNIFKSEDEIVDKEELLKGVKNPTSECYIDQRFLDILENLTPYNEDVNNIKNLIQNSSHPTELKNYLREHKIKLSNININLNDDNKKEILSYTIENSNSIELINFVIDQCLLEDSTYIDNCCNPNDILYYTLINDKFKISEFLVRKFGSGKFNLTFTWLLFNGKLNVRNLNFILYHNIFINFVVASSYKYIYINNFKLLNKILKYYLLNNAYILNFLSFYKNKTPLSTPDLEGIIKRETTKIDFDYLSRLYKIEIEDRFHHELSFIYKYDIRDDKIKLNSISNILNKMDDCAKNWFIEGVKNGNITIPVSDQYIKRLMLPNEKELIKLKILSNNVSELNQYIINNDVILTDFKEDLLIFAICNDVSIEMVKFIISQYKTVNYSISYKNTHFLNETCTPLSVAISKNQFEIATLLLQNGADINYKYDGYIDILTKLYNYKSLNKKNLKFILNHGFRHVTDAICILTNSRESDEEEDEGEEKNEGNGVDVGDGNVSDEALIKLGQKEERINEKKEFLKIIFNFFIFDNNFVLKLITYHKNRTVISKAELENIILKEKSKIPLTNEILYTFINNYKYQEIYPYEHFSSEDYGIWMFLRNGGQVTENNRFKDEAIMYGMLKDIMNINKLHFIDLLVNLKSFDFNYFNVETFVNKVLPWSNEYELDFSYMEYIEYDDVERYFGLYRFKFLKYLIKVLLQHNAIDFRVCNLENVLTRICKKFIEKMSELTFLITQEDIEFLEFFIDKALDSDTFDFNQVSFETILLTLSQLDYMNLRYSINYSCDGTLRYYSYINPDFFHSENFYVPDIDTQGLLIHFIKKSLHHKTFDIRKINIRSVLLILKQLNDSMRIFDYFVNELLNCSQINLDNTVDDEVIDDILILSTEIKVI</sequence>
<dbReference type="Gene3D" id="1.25.40.20">
    <property type="entry name" value="Ankyrin repeat-containing domain"/>
    <property type="match status" value="1"/>
</dbReference>
<organism evidence="3 4">
    <name type="scientific">Neocallimastix californiae</name>
    <dbReference type="NCBI Taxonomy" id="1754190"/>
    <lineage>
        <taxon>Eukaryota</taxon>
        <taxon>Fungi</taxon>
        <taxon>Fungi incertae sedis</taxon>
        <taxon>Chytridiomycota</taxon>
        <taxon>Chytridiomycota incertae sedis</taxon>
        <taxon>Neocallimastigomycetes</taxon>
        <taxon>Neocallimastigales</taxon>
        <taxon>Neocallimastigaceae</taxon>
        <taxon>Neocallimastix</taxon>
    </lineage>
</organism>
<evidence type="ECO:0000256" key="1">
    <source>
        <dbReference type="PROSITE-ProRule" id="PRU00023"/>
    </source>
</evidence>
<feature type="region of interest" description="Disordered" evidence="2">
    <location>
        <begin position="687"/>
        <end position="709"/>
    </location>
</feature>
<evidence type="ECO:0000313" key="3">
    <source>
        <dbReference type="EMBL" id="ORY22338.1"/>
    </source>
</evidence>
<reference evidence="3 4" key="1">
    <citation type="submission" date="2016-08" db="EMBL/GenBank/DDBJ databases">
        <title>A Parts List for Fungal Cellulosomes Revealed by Comparative Genomics.</title>
        <authorList>
            <consortium name="DOE Joint Genome Institute"/>
            <person name="Haitjema C.H."/>
            <person name="Gilmore S.P."/>
            <person name="Henske J.K."/>
            <person name="Solomon K.V."/>
            <person name="De Groot R."/>
            <person name="Kuo A."/>
            <person name="Mondo S.J."/>
            <person name="Salamov A.A."/>
            <person name="Labutti K."/>
            <person name="Zhao Z."/>
            <person name="Chiniquy J."/>
            <person name="Barry K."/>
            <person name="Brewer H.M."/>
            <person name="Purvine S.O."/>
            <person name="Wright A.T."/>
            <person name="Boxma B."/>
            <person name="Van Alen T."/>
            <person name="Hackstein J.H."/>
            <person name="Baker S.E."/>
            <person name="Grigoriev I.V."/>
            <person name="O'Malley M.A."/>
        </authorList>
    </citation>
    <scope>NUCLEOTIDE SEQUENCE [LARGE SCALE GENOMIC DNA]</scope>
    <source>
        <strain evidence="3 4">G1</strain>
    </source>
</reference>
<feature type="compositionally biased region" description="Acidic residues" evidence="2">
    <location>
        <begin position="689"/>
        <end position="698"/>
    </location>
</feature>
<gene>
    <name evidence="3" type="ORF">LY90DRAFT_675888</name>
</gene>
<dbReference type="PANTHER" id="PTHR24118:SF99">
    <property type="entry name" value="POTE ANKYRIN DOMAIN FAMILY MEMBER 3C-RELATED"/>
    <property type="match status" value="1"/>
</dbReference>
<feature type="repeat" description="ANK" evidence="1">
    <location>
        <begin position="613"/>
        <end position="645"/>
    </location>
</feature>
<feature type="repeat" description="ANK" evidence="1">
    <location>
        <begin position="70"/>
        <end position="102"/>
    </location>
</feature>
<dbReference type="Proteomes" id="UP000193920">
    <property type="component" value="Unassembled WGS sequence"/>
</dbReference>
<dbReference type="SMART" id="SM00248">
    <property type="entry name" value="ANK"/>
    <property type="match status" value="4"/>
</dbReference>
<protein>
    <recommendedName>
        <fullName evidence="5">Ankyrin</fullName>
    </recommendedName>
</protein>
<name>A0A1Y2AID2_9FUNG</name>
<dbReference type="InterPro" id="IPR036770">
    <property type="entry name" value="Ankyrin_rpt-contain_sf"/>
</dbReference>
<dbReference type="InterPro" id="IPR002110">
    <property type="entry name" value="Ankyrin_rpt"/>
</dbReference>
<comment type="caution">
    <text evidence="3">The sequence shown here is derived from an EMBL/GenBank/DDBJ whole genome shotgun (WGS) entry which is preliminary data.</text>
</comment>
<dbReference type="EMBL" id="MCOG01000249">
    <property type="protein sequence ID" value="ORY22338.1"/>
    <property type="molecule type" value="Genomic_DNA"/>
</dbReference>
<dbReference type="SUPFAM" id="SSF48403">
    <property type="entry name" value="Ankyrin repeat"/>
    <property type="match status" value="2"/>
</dbReference>
<dbReference type="Pfam" id="PF12796">
    <property type="entry name" value="Ank_2"/>
    <property type="match status" value="1"/>
</dbReference>
<evidence type="ECO:0008006" key="5">
    <source>
        <dbReference type="Google" id="ProtNLM"/>
    </source>
</evidence>
<accession>A0A1Y2AID2</accession>
<keyword evidence="4" id="KW-1185">Reference proteome</keyword>
<dbReference type="PROSITE" id="PS50297">
    <property type="entry name" value="ANK_REP_REGION"/>
    <property type="match status" value="2"/>
</dbReference>